<organism evidence="2 3">
    <name type="scientific">Xenopus laevis</name>
    <name type="common">African clawed frog</name>
    <dbReference type="NCBI Taxonomy" id="8355"/>
    <lineage>
        <taxon>Eukaryota</taxon>
        <taxon>Metazoa</taxon>
        <taxon>Chordata</taxon>
        <taxon>Craniata</taxon>
        <taxon>Vertebrata</taxon>
        <taxon>Euteleostomi</taxon>
        <taxon>Amphibia</taxon>
        <taxon>Batrachia</taxon>
        <taxon>Anura</taxon>
        <taxon>Pipoidea</taxon>
        <taxon>Pipidae</taxon>
        <taxon>Xenopodinae</taxon>
        <taxon>Xenopus</taxon>
        <taxon>Xenopus</taxon>
    </lineage>
</organism>
<sequence>MCLTSLASLSMECYYIVISSSHLSNGHFRNIKGVFRGPLTHSTTLDCAEKETTRSKTLKDLKANFYCDLCDKQYHKHQEFDNHINSYDHAHKQRLKELKQREFARNVASKLRKHERKQKKYLHQLHSAAHLKREATCAPGSGPMFKSTTVSIQNHIHGDIQDDLVQSEGHCFKSIHEKTSVMPMILAENSKQHFDRQTKKGHKFSFSFAFPKKAQIKLESSAAVFYEFNDDISAERRLKRRSRFVPESFTALSALPADVLQCPSNTQQSIAVSLNHSLDNKHEIEPTLSKLQSALAAEVFLFPSSDQHATTGLSKQTSNKVCCLQDQNLKQMLTSVVNVFPDPDICHIKVPQYSGVSGAAATMTCSKLTTCMQEVVKDTFAVIDIKSRTTDSEVTIQETHYDESAVPNKAQQNENTAVNQSENRHQENKNVSHFVSPSSDNMTNSNEQRKDGSFKRPSHAFFPVQSKDGSTVLQWPSEMLMHTCTEPSISYSCNPLYFDFRASKYKVEQKNIKNVQRTHPCNLLCPTWKKITNKSFNTKFNRNSISREPEGNMKRYKVICFVNGNKKHISSSYLDKIYHLDTKCNRNKTEKCKKHDHKCKMRQYRCKHDSQEKSGRSLKCKYRHRWSMNNHGVNICNSLSTRYVDLKGSPGSIDDRIPFRHMPETEGTTTDRSPALQMKPQCRLLNRKAEFENLSQNNMASLRYQLGMAPIKHGCENVIYSCKISNLKTNKASSSHQKADTQRRLTLKRKHSSFIDEPKIQCKKHRLWKPFSLSIQQITFSEQNYFVLWKAIHRKLVGKIKGDISANGTLCRSFEHKFPKYTNGKLETYHKWQKMSFKSAKCLNNINKSKENTAAQLWDGLPAISDNKAQCLLAVHIADLVTKHEITSKQRISEAPNDPCAKQGNSHGSNTAQEQQSLSPNRRTGKEPGSSRSCMKCAALEFTKQAYHSKKIPNDYQSYHTGQFRPHVSLPHAKSFPLHPYTKKHYPCAGYRHKLQPCVFPGKLKIVFPSTAAQSCSSLYPVLYEQPFCSTTSTMVQRTFTHHHVTVLSAACFAAASTDNRASVDFPHQFLSQAYSRVPLYQVTGQARLCPVDHVFSLPQAPVVPTPIHHCLPLPFPPISHTTVLPPLHIPQPSLIPLQSIF</sequence>
<reference evidence="3" key="1">
    <citation type="submission" date="2025-08" db="UniProtKB">
        <authorList>
            <consortium name="RefSeq"/>
        </authorList>
    </citation>
    <scope>IDENTIFICATION</scope>
    <source>
        <strain evidence="3">J_2021</strain>
        <tissue evidence="3">Erythrocytes</tissue>
    </source>
</reference>
<dbReference type="PROSITE" id="PS00028">
    <property type="entry name" value="ZINC_FINGER_C2H2_1"/>
    <property type="match status" value="1"/>
</dbReference>
<feature type="compositionally biased region" description="Polar residues" evidence="1">
    <location>
        <begin position="903"/>
        <end position="922"/>
    </location>
</feature>
<dbReference type="InterPro" id="IPR013087">
    <property type="entry name" value="Znf_C2H2_type"/>
</dbReference>
<dbReference type="GeneID" id="121398993"/>
<feature type="compositionally biased region" description="Polar residues" evidence="1">
    <location>
        <begin position="431"/>
        <end position="446"/>
    </location>
</feature>
<feature type="region of interest" description="Disordered" evidence="1">
    <location>
        <begin position="392"/>
        <end position="460"/>
    </location>
</feature>
<evidence type="ECO:0000256" key="1">
    <source>
        <dbReference type="SAM" id="MobiDB-lite"/>
    </source>
</evidence>
<evidence type="ECO:0000313" key="3">
    <source>
        <dbReference type="RefSeq" id="XP_041434656.1"/>
    </source>
</evidence>
<dbReference type="PANTHER" id="PTHR17614:SF13">
    <property type="entry name" value="ZINC FINGER PROTEIN 804A"/>
    <property type="match status" value="1"/>
</dbReference>
<dbReference type="GO" id="GO:0005634">
    <property type="term" value="C:nucleus"/>
    <property type="evidence" value="ECO:0000318"/>
    <property type="project" value="GO_Central"/>
</dbReference>
<dbReference type="KEGG" id="xla:121398993"/>
<dbReference type="RefSeq" id="XP_041434656.1">
    <property type="nucleotide sequence ID" value="XM_041578722.1"/>
</dbReference>
<dbReference type="InterPro" id="IPR036236">
    <property type="entry name" value="Znf_C2H2_sf"/>
</dbReference>
<dbReference type="OrthoDB" id="4822at2759"/>
<dbReference type="Proteomes" id="UP000186698">
    <property type="component" value="Chromosome 9_10S"/>
</dbReference>
<protein>
    <submittedName>
        <fullName evidence="3">Zinc finger protein 804A-like</fullName>
    </submittedName>
</protein>
<dbReference type="AlphaFoldDB" id="A0A1L8EPH9"/>
<dbReference type="PANTHER" id="PTHR17614">
    <property type="entry name" value="ZINC FINGER-CONTAINING"/>
    <property type="match status" value="1"/>
</dbReference>
<keyword evidence="2" id="KW-1185">Reference proteome</keyword>
<name>A0A1L8EPH9_XENLA</name>
<accession>A0A1L8EPH9</accession>
<dbReference type="SUPFAM" id="SSF57667">
    <property type="entry name" value="beta-beta-alpha zinc fingers"/>
    <property type="match status" value="1"/>
</dbReference>
<gene>
    <name evidence="3" type="primary">LOC121398993</name>
</gene>
<feature type="compositionally biased region" description="Polar residues" evidence="1">
    <location>
        <begin position="409"/>
        <end position="421"/>
    </location>
</feature>
<dbReference type="CTD" id="121398993"/>
<evidence type="ECO:0000313" key="2">
    <source>
        <dbReference type="Proteomes" id="UP000186698"/>
    </source>
</evidence>
<dbReference type="InterPro" id="IPR052445">
    <property type="entry name" value="ZnF-G_patch_domain"/>
</dbReference>
<proteinExistence type="predicted"/>
<dbReference type="PaxDb" id="8355-A0A1L8EPH9"/>
<feature type="region of interest" description="Disordered" evidence="1">
    <location>
        <begin position="889"/>
        <end position="932"/>
    </location>
</feature>